<dbReference type="Gene3D" id="2.170.150.80">
    <property type="entry name" value="NAC domain"/>
    <property type="match status" value="1"/>
</dbReference>
<keyword evidence="7" id="KW-1185">Reference proteome</keyword>
<keyword evidence="1" id="KW-0805">Transcription regulation</keyword>
<sequence length="81" mass="9359">MMARTFLPPGFRFHPADVGLVMYHLKRKVIGKNVTFEVISELNIYKYSPWDLPGINFFWSVLVAGMSSSKTYRSSQDERAQ</sequence>
<name>A0AAV6L4Z6_9ERIC</name>
<organism evidence="6 7">
    <name type="scientific">Rhododendron griersonianum</name>
    <dbReference type="NCBI Taxonomy" id="479676"/>
    <lineage>
        <taxon>Eukaryota</taxon>
        <taxon>Viridiplantae</taxon>
        <taxon>Streptophyta</taxon>
        <taxon>Embryophyta</taxon>
        <taxon>Tracheophyta</taxon>
        <taxon>Spermatophyta</taxon>
        <taxon>Magnoliopsida</taxon>
        <taxon>eudicotyledons</taxon>
        <taxon>Gunneridae</taxon>
        <taxon>Pentapetalae</taxon>
        <taxon>asterids</taxon>
        <taxon>Ericales</taxon>
        <taxon>Ericaceae</taxon>
        <taxon>Ericoideae</taxon>
        <taxon>Rhodoreae</taxon>
        <taxon>Rhododendron</taxon>
    </lineage>
</organism>
<evidence type="ECO:0000313" key="6">
    <source>
        <dbReference type="EMBL" id="KAG5559941.1"/>
    </source>
</evidence>
<dbReference type="PANTHER" id="PTHR31744">
    <property type="entry name" value="PROTEIN CUP-SHAPED COTYLEDON 2-RELATED"/>
    <property type="match status" value="1"/>
</dbReference>
<keyword evidence="4" id="KW-0539">Nucleus</keyword>
<dbReference type="SUPFAM" id="SSF101941">
    <property type="entry name" value="NAC domain"/>
    <property type="match status" value="1"/>
</dbReference>
<evidence type="ECO:0000259" key="5">
    <source>
        <dbReference type="PROSITE" id="PS51005"/>
    </source>
</evidence>
<dbReference type="Proteomes" id="UP000823749">
    <property type="component" value="Chromosome 2"/>
</dbReference>
<accession>A0AAV6L4Z6</accession>
<gene>
    <name evidence="6" type="ORF">RHGRI_003288</name>
</gene>
<dbReference type="Pfam" id="PF02365">
    <property type="entry name" value="NAM"/>
    <property type="match status" value="1"/>
</dbReference>
<evidence type="ECO:0000256" key="4">
    <source>
        <dbReference type="ARBA" id="ARBA00023242"/>
    </source>
</evidence>
<evidence type="ECO:0000256" key="2">
    <source>
        <dbReference type="ARBA" id="ARBA00023125"/>
    </source>
</evidence>
<evidence type="ECO:0000256" key="1">
    <source>
        <dbReference type="ARBA" id="ARBA00023015"/>
    </source>
</evidence>
<keyword evidence="3" id="KW-0804">Transcription</keyword>
<comment type="caution">
    <text evidence="6">The sequence shown here is derived from an EMBL/GenBank/DDBJ whole genome shotgun (WGS) entry which is preliminary data.</text>
</comment>
<keyword evidence="2" id="KW-0238">DNA-binding</keyword>
<proteinExistence type="predicted"/>
<evidence type="ECO:0000313" key="7">
    <source>
        <dbReference type="Proteomes" id="UP000823749"/>
    </source>
</evidence>
<dbReference type="GO" id="GO:0006355">
    <property type="term" value="P:regulation of DNA-templated transcription"/>
    <property type="evidence" value="ECO:0007669"/>
    <property type="project" value="InterPro"/>
</dbReference>
<feature type="domain" description="NAC" evidence="5">
    <location>
        <begin position="7"/>
        <end position="81"/>
    </location>
</feature>
<dbReference type="GO" id="GO:0003677">
    <property type="term" value="F:DNA binding"/>
    <property type="evidence" value="ECO:0007669"/>
    <property type="project" value="UniProtKB-KW"/>
</dbReference>
<evidence type="ECO:0000256" key="3">
    <source>
        <dbReference type="ARBA" id="ARBA00023163"/>
    </source>
</evidence>
<dbReference type="InterPro" id="IPR036093">
    <property type="entry name" value="NAC_dom_sf"/>
</dbReference>
<dbReference type="AlphaFoldDB" id="A0AAV6L4Z6"/>
<reference evidence="6" key="1">
    <citation type="submission" date="2020-08" db="EMBL/GenBank/DDBJ databases">
        <title>Plant Genome Project.</title>
        <authorList>
            <person name="Zhang R.-G."/>
        </authorList>
    </citation>
    <scope>NUCLEOTIDE SEQUENCE</scope>
    <source>
        <strain evidence="6">WSP0</strain>
        <tissue evidence="6">Leaf</tissue>
    </source>
</reference>
<dbReference type="InterPro" id="IPR003441">
    <property type="entry name" value="NAC-dom"/>
</dbReference>
<dbReference type="EMBL" id="JACTNZ010000002">
    <property type="protein sequence ID" value="KAG5559941.1"/>
    <property type="molecule type" value="Genomic_DNA"/>
</dbReference>
<protein>
    <recommendedName>
        <fullName evidence="5">NAC domain-containing protein</fullName>
    </recommendedName>
</protein>
<dbReference type="PROSITE" id="PS51005">
    <property type="entry name" value="NAC"/>
    <property type="match status" value="1"/>
</dbReference>